<dbReference type="Proteomes" id="UP000683310">
    <property type="component" value="Chromosome"/>
</dbReference>
<gene>
    <name evidence="1" type="ORF">KHQ06_06625</name>
</gene>
<reference evidence="1 2" key="1">
    <citation type="submission" date="2021-04" db="EMBL/GenBank/DDBJ databases">
        <title>Nocardia tengchongensis.</title>
        <authorList>
            <person name="Zhuang k."/>
            <person name="Ran Y."/>
            <person name="Li W."/>
        </authorList>
    </citation>
    <scope>NUCLEOTIDE SEQUENCE [LARGE SCALE GENOMIC DNA]</scope>
    <source>
        <strain evidence="1 2">CFH S0057</strain>
    </source>
</reference>
<protein>
    <submittedName>
        <fullName evidence="1">Uncharacterized protein</fullName>
    </submittedName>
</protein>
<keyword evidence="2" id="KW-1185">Reference proteome</keyword>
<dbReference type="EMBL" id="CP074371">
    <property type="protein sequence ID" value="QVI22687.1"/>
    <property type="molecule type" value="Genomic_DNA"/>
</dbReference>
<accession>A0ABX8CRX3</accession>
<sequence>MGESFPAGLRELYRIAGNAIYGDIMCEIRVKVLLFRSDALASRLCCLYMQSGVFTMTNNMDQRFSGLEQSMNESIAHLERAVAVEDGTGRWTRDFSSFRAGMAGLIAVQAGIFSGETVDAQQLIDFRAGVVKLLRRNEDNLWSYLCHALDSALASAEYGWYEPSMYRSVIQILMDEYPGGAAIFEDEDREYVDKIDEFMRARGPLTEAIPEEQIPRWVPESHWWWRHASWVPGE</sequence>
<proteinExistence type="predicted"/>
<evidence type="ECO:0000313" key="1">
    <source>
        <dbReference type="EMBL" id="QVI22687.1"/>
    </source>
</evidence>
<name>A0ABX8CRX3_9NOCA</name>
<organism evidence="1 2">
    <name type="scientific">Nocardia tengchongensis</name>
    <dbReference type="NCBI Taxonomy" id="2055889"/>
    <lineage>
        <taxon>Bacteria</taxon>
        <taxon>Bacillati</taxon>
        <taxon>Actinomycetota</taxon>
        <taxon>Actinomycetes</taxon>
        <taxon>Mycobacteriales</taxon>
        <taxon>Nocardiaceae</taxon>
        <taxon>Nocardia</taxon>
    </lineage>
</organism>
<evidence type="ECO:0000313" key="2">
    <source>
        <dbReference type="Proteomes" id="UP000683310"/>
    </source>
</evidence>